<sequence>MPPFFFHINNTARTSNLQDKGLQTILIKYRNDTRYQADKVVTHDNISKTAYTTTLLKNLQIVAANVDVIGIDEGQFFTDILDFSQELAKLGKIIIIAALDGTFERKPFGEITRMIPIAEEVVKLQAKCGLCNAPASFTKRKSADTRTELIGGAELCIPVCRKCFTIKQPASRTPDPDWLESLLHYGFLIDDSVCIESCIESDSTMDGKDANQMITFLQTTDSPDSEGDTIDPILEQQITDMDITEEATDEQQGRLKNILRSKHRLFSKSKTDVGVCMKTMHHIKLTSDKIIRIPPKYGLLTIRKVPNQPISVDYIGPI</sequence>
<dbReference type="PANTHER" id="PTHR11441">
    <property type="entry name" value="THYMIDINE KINASE"/>
    <property type="match status" value="1"/>
</dbReference>
<evidence type="ECO:0000256" key="8">
    <source>
        <dbReference type="ARBA" id="ARBA00022840"/>
    </source>
</evidence>
<evidence type="ECO:0000256" key="1">
    <source>
        <dbReference type="ARBA" id="ARBA00007587"/>
    </source>
</evidence>
<dbReference type="SUPFAM" id="SSF57716">
    <property type="entry name" value="Glucocorticoid receptor-like (DNA-binding domain)"/>
    <property type="match status" value="1"/>
</dbReference>
<comment type="subunit">
    <text evidence="9">Homotetramer. Tetramerization from dimerization is induced by ATP and increases catalytic efficiency due to a high affinity for thymidine. Tetramerization is inhibited by phosphorylation at Ser-13. Interacts (via the KEN box) with FZR1.</text>
</comment>
<organism evidence="12 13">
    <name type="scientific">Strigamia maritima</name>
    <name type="common">European centipede</name>
    <name type="synonym">Geophilus maritimus</name>
    <dbReference type="NCBI Taxonomy" id="126957"/>
    <lineage>
        <taxon>Eukaryota</taxon>
        <taxon>Metazoa</taxon>
        <taxon>Ecdysozoa</taxon>
        <taxon>Arthropoda</taxon>
        <taxon>Myriapoda</taxon>
        <taxon>Chilopoda</taxon>
        <taxon>Pleurostigmophora</taxon>
        <taxon>Geophilomorpha</taxon>
        <taxon>Linotaeniidae</taxon>
        <taxon>Strigamia</taxon>
    </lineage>
</organism>
<keyword evidence="7" id="KW-0418">Kinase</keyword>
<evidence type="ECO:0000256" key="2">
    <source>
        <dbReference type="ARBA" id="ARBA00012118"/>
    </source>
</evidence>
<dbReference type="AlphaFoldDB" id="T1IQG8"/>
<dbReference type="eggNOG" id="KOG3125">
    <property type="taxonomic scope" value="Eukaryota"/>
</dbReference>
<dbReference type="GO" id="GO:0004797">
    <property type="term" value="F:thymidine kinase activity"/>
    <property type="evidence" value="ECO:0007669"/>
    <property type="project" value="UniProtKB-EC"/>
</dbReference>
<evidence type="ECO:0000256" key="9">
    <source>
        <dbReference type="ARBA" id="ARBA00046642"/>
    </source>
</evidence>
<comment type="similarity">
    <text evidence="1 11">Belongs to the thymidine kinase family.</text>
</comment>
<dbReference type="EnsemblMetazoa" id="SMAR003285-RA">
    <property type="protein sequence ID" value="SMAR003285-PA"/>
    <property type="gene ID" value="SMAR003285"/>
</dbReference>
<dbReference type="EMBL" id="AFFK01018323">
    <property type="status" value="NOT_ANNOTATED_CDS"/>
    <property type="molecule type" value="Genomic_DNA"/>
</dbReference>
<evidence type="ECO:0000256" key="11">
    <source>
        <dbReference type="RuleBase" id="RU004165"/>
    </source>
</evidence>
<dbReference type="Pfam" id="PF00265">
    <property type="entry name" value="TK"/>
    <property type="match status" value="1"/>
</dbReference>
<dbReference type="SUPFAM" id="SSF52540">
    <property type="entry name" value="P-loop containing nucleoside triphosphate hydrolases"/>
    <property type="match status" value="1"/>
</dbReference>
<keyword evidence="6" id="KW-0547">Nucleotide-binding</keyword>
<proteinExistence type="inferred from homology"/>
<evidence type="ECO:0000313" key="13">
    <source>
        <dbReference type="Proteomes" id="UP000014500"/>
    </source>
</evidence>
<protein>
    <recommendedName>
        <fullName evidence="3">Thymidine kinase, cytosolic</fullName>
        <ecNumber evidence="2">2.7.1.21</ecNumber>
    </recommendedName>
</protein>
<dbReference type="Gene3D" id="3.40.50.300">
    <property type="entry name" value="P-loop containing nucleotide triphosphate hydrolases"/>
    <property type="match status" value="1"/>
</dbReference>
<evidence type="ECO:0000313" key="12">
    <source>
        <dbReference type="EnsemblMetazoa" id="SMAR003285-PA"/>
    </source>
</evidence>
<evidence type="ECO:0000256" key="6">
    <source>
        <dbReference type="ARBA" id="ARBA00022741"/>
    </source>
</evidence>
<dbReference type="EC" id="2.7.1.21" evidence="2"/>
<accession>T1IQG8</accession>
<evidence type="ECO:0000256" key="10">
    <source>
        <dbReference type="ARBA" id="ARBA00048113"/>
    </source>
</evidence>
<comment type="catalytic activity">
    <reaction evidence="10">
        <text>thymidine + ATP = dTMP + ADP + H(+)</text>
        <dbReference type="Rhea" id="RHEA:19129"/>
        <dbReference type="ChEBI" id="CHEBI:15378"/>
        <dbReference type="ChEBI" id="CHEBI:17748"/>
        <dbReference type="ChEBI" id="CHEBI:30616"/>
        <dbReference type="ChEBI" id="CHEBI:63528"/>
        <dbReference type="ChEBI" id="CHEBI:456216"/>
        <dbReference type="EC" id="2.7.1.21"/>
    </reaction>
    <physiologicalReaction direction="left-to-right" evidence="10">
        <dbReference type="Rhea" id="RHEA:19130"/>
    </physiologicalReaction>
</comment>
<keyword evidence="13" id="KW-1185">Reference proteome</keyword>
<dbReference type="GO" id="GO:0046104">
    <property type="term" value="P:thymidine metabolic process"/>
    <property type="evidence" value="ECO:0007669"/>
    <property type="project" value="TreeGrafter"/>
</dbReference>
<dbReference type="PANTHER" id="PTHR11441:SF0">
    <property type="entry name" value="THYMIDINE KINASE, CYTOSOLIC"/>
    <property type="match status" value="1"/>
</dbReference>
<dbReference type="InterPro" id="IPR001267">
    <property type="entry name" value="Thymidine_kinase"/>
</dbReference>
<keyword evidence="4" id="KW-0237">DNA synthesis</keyword>
<dbReference type="Proteomes" id="UP000014500">
    <property type="component" value="Unassembled WGS sequence"/>
</dbReference>
<keyword evidence="5" id="KW-0808">Transferase</keyword>
<keyword evidence="8" id="KW-0067">ATP-binding</keyword>
<evidence type="ECO:0000256" key="3">
    <source>
        <dbReference type="ARBA" id="ARBA00021150"/>
    </source>
</evidence>
<name>T1IQG8_STRMM</name>
<evidence type="ECO:0000256" key="7">
    <source>
        <dbReference type="ARBA" id="ARBA00022777"/>
    </source>
</evidence>
<dbReference type="STRING" id="126957.T1IQG8"/>
<evidence type="ECO:0000256" key="5">
    <source>
        <dbReference type="ARBA" id="ARBA00022679"/>
    </source>
</evidence>
<dbReference type="InterPro" id="IPR027417">
    <property type="entry name" value="P-loop_NTPase"/>
</dbReference>
<reference evidence="12" key="2">
    <citation type="submission" date="2015-02" db="UniProtKB">
        <authorList>
            <consortium name="EnsemblMetazoa"/>
        </authorList>
    </citation>
    <scope>IDENTIFICATION</scope>
</reference>
<dbReference type="GO" id="GO:0071897">
    <property type="term" value="P:DNA biosynthetic process"/>
    <property type="evidence" value="ECO:0007669"/>
    <property type="project" value="UniProtKB-KW"/>
</dbReference>
<dbReference type="HOGENOM" id="CLU_875269_0_0_1"/>
<dbReference type="GO" id="GO:0005524">
    <property type="term" value="F:ATP binding"/>
    <property type="evidence" value="ECO:0007669"/>
    <property type="project" value="UniProtKB-KW"/>
</dbReference>
<dbReference type="Gene3D" id="3.30.60.20">
    <property type="match status" value="1"/>
</dbReference>
<reference evidence="13" key="1">
    <citation type="submission" date="2011-05" db="EMBL/GenBank/DDBJ databases">
        <authorList>
            <person name="Richards S.R."/>
            <person name="Qu J."/>
            <person name="Jiang H."/>
            <person name="Jhangiani S.N."/>
            <person name="Agravi P."/>
            <person name="Goodspeed R."/>
            <person name="Gross S."/>
            <person name="Mandapat C."/>
            <person name="Jackson L."/>
            <person name="Mathew T."/>
            <person name="Pu L."/>
            <person name="Thornton R."/>
            <person name="Saada N."/>
            <person name="Wilczek-Boney K.B."/>
            <person name="Lee S."/>
            <person name="Kovar C."/>
            <person name="Wu Y."/>
            <person name="Scherer S.E."/>
            <person name="Worley K.C."/>
            <person name="Muzny D.M."/>
            <person name="Gibbs R."/>
        </authorList>
    </citation>
    <scope>NUCLEOTIDE SEQUENCE</scope>
    <source>
        <strain evidence="13">Brora</strain>
    </source>
</reference>
<dbReference type="PhylomeDB" id="T1IQG8"/>
<evidence type="ECO:0000256" key="4">
    <source>
        <dbReference type="ARBA" id="ARBA00022634"/>
    </source>
</evidence>